<dbReference type="Gene3D" id="2.60.40.10">
    <property type="entry name" value="Immunoglobulins"/>
    <property type="match status" value="1"/>
</dbReference>
<dbReference type="SUPFAM" id="SSF49785">
    <property type="entry name" value="Galactose-binding domain-like"/>
    <property type="match status" value="1"/>
</dbReference>
<dbReference type="PANTHER" id="PTHR43730">
    <property type="entry name" value="BETA-MANNOSIDASE"/>
    <property type="match status" value="1"/>
</dbReference>
<evidence type="ECO:0000256" key="10">
    <source>
        <dbReference type="ARBA" id="ARBA00041614"/>
    </source>
</evidence>
<dbReference type="Pfam" id="PF00703">
    <property type="entry name" value="Glyco_hydro_2"/>
    <property type="match status" value="1"/>
</dbReference>
<evidence type="ECO:0000259" key="14">
    <source>
        <dbReference type="Pfam" id="PF22666"/>
    </source>
</evidence>
<proteinExistence type="inferred from homology"/>
<evidence type="ECO:0000313" key="15">
    <source>
        <dbReference type="EMBL" id="KAL2039219.1"/>
    </source>
</evidence>
<comment type="caution">
    <text evidence="15">The sequence shown here is derived from an EMBL/GenBank/DDBJ whole genome shotgun (WGS) entry which is preliminary data.</text>
</comment>
<dbReference type="InterPro" id="IPR006102">
    <property type="entry name" value="Ig-like_GH2"/>
</dbReference>
<dbReference type="SUPFAM" id="SSF49303">
    <property type="entry name" value="beta-Galactosidase/glucuronidase domain"/>
    <property type="match status" value="2"/>
</dbReference>
<dbReference type="Gene3D" id="3.20.20.80">
    <property type="entry name" value="Glycosidases"/>
    <property type="match status" value="1"/>
</dbReference>
<feature type="region of interest" description="Disordered" evidence="11">
    <location>
        <begin position="1"/>
        <end position="22"/>
    </location>
</feature>
<evidence type="ECO:0000256" key="11">
    <source>
        <dbReference type="SAM" id="MobiDB-lite"/>
    </source>
</evidence>
<name>A0ABR4A183_9LECA</name>
<dbReference type="Proteomes" id="UP001590950">
    <property type="component" value="Unassembled WGS sequence"/>
</dbReference>
<evidence type="ECO:0000256" key="5">
    <source>
        <dbReference type="ARBA" id="ARBA00023277"/>
    </source>
</evidence>
<evidence type="ECO:0000256" key="4">
    <source>
        <dbReference type="ARBA" id="ARBA00022801"/>
    </source>
</evidence>
<keyword evidence="4" id="KW-0378">Hydrolase</keyword>
<reference evidence="15 16" key="1">
    <citation type="submission" date="2024-09" db="EMBL/GenBank/DDBJ databases">
        <title>Rethinking Asexuality: The Enigmatic Case of Functional Sexual Genes in Lepraria (Stereocaulaceae).</title>
        <authorList>
            <person name="Doellman M."/>
            <person name="Sun Y."/>
            <person name="Barcenas-Pena A."/>
            <person name="Lumbsch H.T."/>
            <person name="Grewe F."/>
        </authorList>
    </citation>
    <scope>NUCLEOTIDE SEQUENCE [LARGE SCALE GENOMIC DNA]</scope>
    <source>
        <strain evidence="15 16">Mercado 3170</strain>
    </source>
</reference>
<dbReference type="InterPro" id="IPR008979">
    <property type="entry name" value="Galactose-bd-like_sf"/>
</dbReference>
<dbReference type="InterPro" id="IPR050887">
    <property type="entry name" value="Beta-mannosidase_GH2"/>
</dbReference>
<protein>
    <recommendedName>
        <fullName evidence="9">Beta-mannosidase B</fullName>
        <ecNumber evidence="3">3.2.1.25</ecNumber>
    </recommendedName>
    <alternativeName>
        <fullName evidence="10">Mannanase B</fullName>
    </alternativeName>
</protein>
<comment type="similarity">
    <text evidence="8">Belongs to the glycosyl hydrolase 2 family. Beta-mannosidase B subfamily.</text>
</comment>
<evidence type="ECO:0000256" key="9">
    <source>
        <dbReference type="ARBA" id="ARBA00041069"/>
    </source>
</evidence>
<dbReference type="PANTHER" id="PTHR43730:SF1">
    <property type="entry name" value="BETA-MANNOSIDASE"/>
    <property type="match status" value="1"/>
</dbReference>
<dbReference type="Gene3D" id="2.60.120.260">
    <property type="entry name" value="Galactose-binding domain-like"/>
    <property type="match status" value="1"/>
</dbReference>
<feature type="domain" description="Beta-mannosidase-like galactose-binding" evidence="14">
    <location>
        <begin position="37"/>
        <end position="209"/>
    </location>
</feature>
<organism evidence="15 16">
    <name type="scientific">Stereocaulon virgatum</name>
    <dbReference type="NCBI Taxonomy" id="373712"/>
    <lineage>
        <taxon>Eukaryota</taxon>
        <taxon>Fungi</taxon>
        <taxon>Dikarya</taxon>
        <taxon>Ascomycota</taxon>
        <taxon>Pezizomycotina</taxon>
        <taxon>Lecanoromycetes</taxon>
        <taxon>OSLEUM clade</taxon>
        <taxon>Lecanoromycetidae</taxon>
        <taxon>Lecanorales</taxon>
        <taxon>Lecanorineae</taxon>
        <taxon>Stereocaulaceae</taxon>
        <taxon>Stereocaulon</taxon>
    </lineage>
</organism>
<evidence type="ECO:0000313" key="16">
    <source>
        <dbReference type="Proteomes" id="UP001590950"/>
    </source>
</evidence>
<dbReference type="SUPFAM" id="SSF51445">
    <property type="entry name" value="(Trans)glycosidases"/>
    <property type="match status" value="1"/>
</dbReference>
<accession>A0ABR4A183</accession>
<evidence type="ECO:0000256" key="8">
    <source>
        <dbReference type="ARBA" id="ARBA00038429"/>
    </source>
</evidence>
<keyword evidence="5" id="KW-0119">Carbohydrate metabolism</keyword>
<feature type="domain" description="Mannosidase Ig/CBM-like" evidence="13">
    <location>
        <begin position="708"/>
        <end position="816"/>
    </location>
</feature>
<evidence type="ECO:0000259" key="13">
    <source>
        <dbReference type="Pfam" id="PF17786"/>
    </source>
</evidence>
<sequence length="912" mass="104271">MEVKGSASGVTTRRSNPSGPPCKMMAREVIAIDYKKWEFRQADKPASKWLPVSRMPTNIHLDLQHHGIIADPYVGKQENDCQWVGESVWVYKAVFPTPNLTFGQKAVLAFDGLDTYATVALNGKEILKTMDMFIPERVNVIYNLHIDKENVLEITFDSTYLIGKKIVEQYPDHKWGCWNGDPSRLAVRKAQYHYGWDWGCALLSCGPWRPVSLEIYHSRISDLYFTTYIEKALNSAEVVAKADIEGEGEGEEVRFEISIDGKTVGTEVVKVENRYATATFKNKSPKLWYPHTYGQQPLYFLKAELLRNKVVLDTTSKRFGLRRAEVVQRKFTDSPGTTFLFEINNIPIFCGGSNWIPGEFGPKDPQKYCEWIRKVVESNQTMIRVWGGGIFEDEAFYDACDEMGVLVWQDFLFACGNYPAHQEFLALVKREATENVKLLRHHPSIVIYAGNNEDYQYCESEGLKYDPNDPNPESWLKTTFPARYIYEKILLEVTKELVPGTHYHYGSPFGGENTTDPYVGDIHQWNVWHGTQERYQDFDKLSGRFVSEFGMQAYPNIATIDAYLLKGRSDIDRYPQSSTVEFHNKATGNERRLALYLAENIPYVMEPFDQYIYCTQLMQAECLSSAYKLWKRQWKGPGREYCSGALVWQINDVWPGQSWSIVDYYLRPKLAYYAIKRELRPVTLGLKRTVHTVPADKYTRAYTETRHKVELWACNLSLENLRLCVLIKSHNLITAETSTWHNLERKLALPQNRSTEINEFEIPVIGQYRVNPTKTANGAFSSAEEEQQQTVIAAYLRDFDGTLIARTINWPEPLKYAHLPTPKGIKFELTNNLRHDSELGSGPARNAVAVIVSSDVAVKGLCVEVVDPLKRDSEVVFEDNGIDLIPGDKVRIGVKGLKCGDEGRLKARYLGM</sequence>
<dbReference type="InterPro" id="IPR054593">
    <property type="entry name" value="Beta-mannosidase-like_N2"/>
</dbReference>
<evidence type="ECO:0000256" key="3">
    <source>
        <dbReference type="ARBA" id="ARBA00012754"/>
    </source>
</evidence>
<keyword evidence="16" id="KW-1185">Reference proteome</keyword>
<comment type="catalytic activity">
    <reaction evidence="1">
        <text>Hydrolysis of terminal, non-reducing beta-D-mannose residues in beta-D-mannosides.</text>
        <dbReference type="EC" id="3.2.1.25"/>
    </reaction>
</comment>
<dbReference type="Pfam" id="PF17786">
    <property type="entry name" value="Mannosidase_ig"/>
    <property type="match status" value="1"/>
</dbReference>
<evidence type="ECO:0000256" key="7">
    <source>
        <dbReference type="ARBA" id="ARBA00023326"/>
    </source>
</evidence>
<evidence type="ECO:0000256" key="2">
    <source>
        <dbReference type="ARBA" id="ARBA00004740"/>
    </source>
</evidence>
<dbReference type="InterPro" id="IPR017853">
    <property type="entry name" value="GH"/>
</dbReference>
<keyword evidence="7" id="KW-0624">Polysaccharide degradation</keyword>
<evidence type="ECO:0000256" key="6">
    <source>
        <dbReference type="ARBA" id="ARBA00023295"/>
    </source>
</evidence>
<feature type="domain" description="Glycoside hydrolase family 2 immunoglobulin-like beta-sandwich" evidence="12">
    <location>
        <begin position="219"/>
        <end position="322"/>
    </location>
</feature>
<dbReference type="EC" id="3.2.1.25" evidence="3"/>
<evidence type="ECO:0000256" key="1">
    <source>
        <dbReference type="ARBA" id="ARBA00000829"/>
    </source>
</evidence>
<keyword evidence="6" id="KW-0326">Glycosidase</keyword>
<evidence type="ECO:0000259" key="12">
    <source>
        <dbReference type="Pfam" id="PF00703"/>
    </source>
</evidence>
<comment type="pathway">
    <text evidence="2">Glycan metabolism; N-glycan degradation.</text>
</comment>
<dbReference type="EMBL" id="JBEFKJ010000026">
    <property type="protein sequence ID" value="KAL2039219.1"/>
    <property type="molecule type" value="Genomic_DNA"/>
</dbReference>
<dbReference type="InterPro" id="IPR013783">
    <property type="entry name" value="Ig-like_fold"/>
</dbReference>
<dbReference type="InterPro" id="IPR041447">
    <property type="entry name" value="Mannosidase_ig"/>
</dbReference>
<dbReference type="Pfam" id="PF22666">
    <property type="entry name" value="Glyco_hydro_2_N2"/>
    <property type="match status" value="1"/>
</dbReference>
<gene>
    <name evidence="15" type="ORF">N7G274_007887</name>
</gene>
<feature type="compositionally biased region" description="Polar residues" evidence="11">
    <location>
        <begin position="8"/>
        <end position="17"/>
    </location>
</feature>
<dbReference type="InterPro" id="IPR036156">
    <property type="entry name" value="Beta-gal/glucu_dom_sf"/>
</dbReference>